<dbReference type="AlphaFoldDB" id="A0A8J2RJI9"/>
<dbReference type="EMBL" id="CAKKLH010000139">
    <property type="protein sequence ID" value="CAH0104430.1"/>
    <property type="molecule type" value="Genomic_DNA"/>
</dbReference>
<keyword evidence="1" id="KW-0175">Coiled coil</keyword>
<feature type="coiled-coil region" evidence="1">
    <location>
        <begin position="60"/>
        <end position="101"/>
    </location>
</feature>
<dbReference type="Proteomes" id="UP000789390">
    <property type="component" value="Unassembled WGS sequence"/>
</dbReference>
<keyword evidence="3" id="KW-1185">Reference proteome</keyword>
<proteinExistence type="predicted"/>
<name>A0A8J2RJI9_9CRUS</name>
<evidence type="ECO:0000313" key="3">
    <source>
        <dbReference type="Proteomes" id="UP000789390"/>
    </source>
</evidence>
<sequence length="120" mass="14145">MIALISPHFLCHHKASAFDLYWKKLELRFGNSSTKSDVEVEKFCQRIYDKIKTSKKKRCMEDWLSQLQEKISRKKKLNETGLELRSQIEKYEEKLLKLSKQQIGEQVKDLPKMGQSVGQI</sequence>
<accession>A0A8J2RJI9</accession>
<organism evidence="2 3">
    <name type="scientific">Daphnia galeata</name>
    <dbReference type="NCBI Taxonomy" id="27404"/>
    <lineage>
        <taxon>Eukaryota</taxon>
        <taxon>Metazoa</taxon>
        <taxon>Ecdysozoa</taxon>
        <taxon>Arthropoda</taxon>
        <taxon>Crustacea</taxon>
        <taxon>Branchiopoda</taxon>
        <taxon>Diplostraca</taxon>
        <taxon>Cladocera</taxon>
        <taxon>Anomopoda</taxon>
        <taxon>Daphniidae</taxon>
        <taxon>Daphnia</taxon>
    </lineage>
</organism>
<comment type="caution">
    <text evidence="2">The sequence shown here is derived from an EMBL/GenBank/DDBJ whole genome shotgun (WGS) entry which is preliminary data.</text>
</comment>
<gene>
    <name evidence="2" type="ORF">DGAL_LOCUS7336</name>
</gene>
<evidence type="ECO:0000256" key="1">
    <source>
        <dbReference type="SAM" id="Coils"/>
    </source>
</evidence>
<reference evidence="2" key="1">
    <citation type="submission" date="2021-11" db="EMBL/GenBank/DDBJ databases">
        <authorList>
            <person name="Schell T."/>
        </authorList>
    </citation>
    <scope>NUCLEOTIDE SEQUENCE</scope>
    <source>
        <strain evidence="2">M5</strain>
    </source>
</reference>
<evidence type="ECO:0000313" key="2">
    <source>
        <dbReference type="EMBL" id="CAH0104430.1"/>
    </source>
</evidence>
<protein>
    <submittedName>
        <fullName evidence="2">Uncharacterized protein</fullName>
    </submittedName>
</protein>